<evidence type="ECO:0000313" key="4">
    <source>
        <dbReference type="Ensembl" id="ENSCPOP00000007683.3"/>
    </source>
</evidence>
<name>H0VCL4_CAVPO</name>
<reference evidence="4" key="3">
    <citation type="submission" date="2025-09" db="UniProtKB">
        <authorList>
            <consortium name="Ensembl"/>
        </authorList>
    </citation>
    <scope>IDENTIFICATION</scope>
    <source>
        <strain evidence="4">2N</strain>
    </source>
</reference>
<dbReference type="InterPro" id="IPR036789">
    <property type="entry name" value="Ribosomal_uL6-like_a/b-dom_sf"/>
</dbReference>
<dbReference type="GO" id="GO:0022625">
    <property type="term" value="C:cytosolic large ribosomal subunit"/>
    <property type="evidence" value="ECO:0007669"/>
    <property type="project" value="TreeGrafter"/>
</dbReference>
<dbReference type="GO" id="GO:0019843">
    <property type="term" value="F:rRNA binding"/>
    <property type="evidence" value="ECO:0007669"/>
    <property type="project" value="InterPro"/>
</dbReference>
<accession>H0VCL4</accession>
<keyword evidence="2" id="KW-0689">Ribosomal protein</keyword>
<dbReference type="Proteomes" id="UP000005447">
    <property type="component" value="Unassembled WGS sequence"/>
</dbReference>
<keyword evidence="3" id="KW-0687">Ribonucleoprotein</keyword>
<dbReference type="SUPFAM" id="SSF56053">
    <property type="entry name" value="Ribosomal protein L6"/>
    <property type="match status" value="2"/>
</dbReference>
<dbReference type="STRING" id="10141.ENSCPOP00000007683"/>
<dbReference type="HOGENOM" id="CLU_065464_0_2_1"/>
<sequence>MKTILSNQTVDIPENEGTHKTLPRDFNHIIVELSLGKKKKRLQELAVVHTICSHVENMIKGVTLGFCLCAHFPINVVNQENGSLVEIRNFLGGKYICWDYMRAGIACSVCQTQRDELILEGNHIELVSNSAALSQQATTVKNKDIGKIWDGIYVSEKGAI</sequence>
<dbReference type="PANTHER" id="PTHR11655:SF46">
    <property type="entry name" value="LARGE RIBOSOMAL SUBUNIT PROTEIN UL6"/>
    <property type="match status" value="1"/>
</dbReference>
<dbReference type="Gene3D" id="3.90.930.12">
    <property type="entry name" value="Ribosomal protein L6, alpha-beta domain"/>
    <property type="match status" value="2"/>
</dbReference>
<dbReference type="GeneTree" id="ENSGT00390000015224"/>
<dbReference type="InParanoid" id="H0VCL4"/>
<dbReference type="PANTHER" id="PTHR11655">
    <property type="entry name" value="60S/50S RIBOSOMAL PROTEIN L6/L9"/>
    <property type="match status" value="1"/>
</dbReference>
<evidence type="ECO:0000256" key="3">
    <source>
        <dbReference type="ARBA" id="ARBA00023274"/>
    </source>
</evidence>
<keyword evidence="5" id="KW-1185">Reference proteome</keyword>
<reference evidence="5" key="1">
    <citation type="journal article" date="2011" name="Nature">
        <title>A high-resolution map of human evolutionary constraint using 29 mammals.</title>
        <authorList>
            <person name="Lindblad-Toh K."/>
            <person name="Garber M."/>
            <person name="Zuk O."/>
            <person name="Lin M.F."/>
            <person name="Parker B.J."/>
            <person name="Washietl S."/>
            <person name="Kheradpour P."/>
            <person name="Ernst J."/>
            <person name="Jordan G."/>
            <person name="Mauceli E."/>
            <person name="Ward L.D."/>
            <person name="Lowe C.B."/>
            <person name="Holloway A.K."/>
            <person name="Clamp M."/>
            <person name="Gnerre S."/>
            <person name="Alfoldi J."/>
            <person name="Beal K."/>
            <person name="Chang J."/>
            <person name="Clawson H."/>
            <person name="Cuff J."/>
            <person name="Di Palma F."/>
            <person name="Fitzgerald S."/>
            <person name="Flicek P."/>
            <person name="Guttman M."/>
            <person name="Hubisz M.J."/>
            <person name="Jaffe D.B."/>
            <person name="Jungreis I."/>
            <person name="Kent W.J."/>
            <person name="Kostka D."/>
            <person name="Lara M."/>
            <person name="Martins A.L."/>
            <person name="Massingham T."/>
            <person name="Moltke I."/>
            <person name="Raney B.J."/>
            <person name="Rasmussen M.D."/>
            <person name="Robinson J."/>
            <person name="Stark A."/>
            <person name="Vilella A.J."/>
            <person name="Wen J."/>
            <person name="Xie X."/>
            <person name="Zody M.C."/>
            <person name="Baldwin J."/>
            <person name="Bloom T."/>
            <person name="Chin C.W."/>
            <person name="Heiman D."/>
            <person name="Nicol R."/>
            <person name="Nusbaum C."/>
            <person name="Young S."/>
            <person name="Wilkinson J."/>
            <person name="Worley K.C."/>
            <person name="Kovar C.L."/>
            <person name="Muzny D.M."/>
            <person name="Gibbs R.A."/>
            <person name="Cree A."/>
            <person name="Dihn H.H."/>
            <person name="Fowler G."/>
            <person name="Jhangiani S."/>
            <person name="Joshi V."/>
            <person name="Lee S."/>
            <person name="Lewis L.R."/>
            <person name="Nazareth L.V."/>
            <person name="Okwuonu G."/>
            <person name="Santibanez J."/>
            <person name="Warren W.C."/>
            <person name="Mardis E.R."/>
            <person name="Weinstock G.M."/>
            <person name="Wilson R.K."/>
            <person name="Delehaunty K."/>
            <person name="Dooling D."/>
            <person name="Fronik C."/>
            <person name="Fulton L."/>
            <person name="Fulton B."/>
            <person name="Graves T."/>
            <person name="Minx P."/>
            <person name="Sodergren E."/>
            <person name="Birney E."/>
            <person name="Margulies E.H."/>
            <person name="Herrero J."/>
            <person name="Green E.D."/>
            <person name="Haussler D."/>
            <person name="Siepel A."/>
            <person name="Goldman N."/>
            <person name="Pollard K.S."/>
            <person name="Pedersen J.S."/>
            <person name="Lander E.S."/>
            <person name="Kellis M."/>
        </authorList>
    </citation>
    <scope>NUCLEOTIDE SEQUENCE [LARGE SCALE GENOMIC DNA]</scope>
    <source>
        <strain evidence="5">2N</strain>
    </source>
</reference>
<dbReference type="InterPro" id="IPR000702">
    <property type="entry name" value="Ribosomal_uL6-like"/>
</dbReference>
<dbReference type="GO" id="GO:0003735">
    <property type="term" value="F:structural constituent of ribosome"/>
    <property type="evidence" value="ECO:0007669"/>
    <property type="project" value="InterPro"/>
</dbReference>
<protein>
    <recommendedName>
        <fullName evidence="6">60S ribosomal protein L9</fullName>
    </recommendedName>
</protein>
<evidence type="ECO:0000313" key="5">
    <source>
        <dbReference type="Proteomes" id="UP000005447"/>
    </source>
</evidence>
<reference evidence="4" key="2">
    <citation type="submission" date="2025-08" db="UniProtKB">
        <authorList>
            <consortium name="Ensembl"/>
        </authorList>
    </citation>
    <scope>IDENTIFICATION</scope>
    <source>
        <strain evidence="4">2N</strain>
    </source>
</reference>
<dbReference type="VEuPathDB" id="HostDB:ENSCPOG00000008548"/>
<comment type="similarity">
    <text evidence="1">Belongs to the universal ribosomal protein uL6 family.</text>
</comment>
<evidence type="ECO:0000256" key="1">
    <source>
        <dbReference type="ARBA" id="ARBA00009356"/>
    </source>
</evidence>
<dbReference type="GO" id="GO:0002181">
    <property type="term" value="P:cytoplasmic translation"/>
    <property type="evidence" value="ECO:0007669"/>
    <property type="project" value="TreeGrafter"/>
</dbReference>
<organism evidence="4 5">
    <name type="scientific">Cavia porcellus</name>
    <name type="common">Guinea pig</name>
    <dbReference type="NCBI Taxonomy" id="10141"/>
    <lineage>
        <taxon>Eukaryota</taxon>
        <taxon>Metazoa</taxon>
        <taxon>Chordata</taxon>
        <taxon>Craniata</taxon>
        <taxon>Vertebrata</taxon>
        <taxon>Euteleostomi</taxon>
        <taxon>Mammalia</taxon>
        <taxon>Eutheria</taxon>
        <taxon>Euarchontoglires</taxon>
        <taxon>Glires</taxon>
        <taxon>Rodentia</taxon>
        <taxon>Hystricomorpha</taxon>
        <taxon>Caviidae</taxon>
        <taxon>Cavia</taxon>
    </lineage>
</organism>
<proteinExistence type="inferred from homology"/>
<evidence type="ECO:0000256" key="2">
    <source>
        <dbReference type="ARBA" id="ARBA00022980"/>
    </source>
</evidence>
<dbReference type="Ensembl" id="ENSCPOT00000008625.3">
    <property type="protein sequence ID" value="ENSCPOP00000007683.3"/>
    <property type="gene ID" value="ENSCPOG00000008548.4"/>
</dbReference>
<dbReference type="EMBL" id="AAKN02027618">
    <property type="status" value="NOT_ANNOTATED_CDS"/>
    <property type="molecule type" value="Genomic_DNA"/>
</dbReference>
<dbReference type="AlphaFoldDB" id="H0VCL4"/>
<evidence type="ECO:0008006" key="6">
    <source>
        <dbReference type="Google" id="ProtNLM"/>
    </source>
</evidence>